<dbReference type="AlphaFoldDB" id="A0A2N5N924"/>
<evidence type="ECO:0000313" key="2">
    <source>
        <dbReference type="EMBL" id="PLT46856.1"/>
    </source>
</evidence>
<proteinExistence type="predicted"/>
<feature type="region of interest" description="Disordered" evidence="1">
    <location>
        <begin position="1"/>
        <end position="22"/>
    </location>
</feature>
<keyword evidence="3" id="KW-1185">Reference proteome</keyword>
<organism evidence="2 3">
    <name type="scientific">Paenibacillus pasadenensis</name>
    <dbReference type="NCBI Taxonomy" id="217090"/>
    <lineage>
        <taxon>Bacteria</taxon>
        <taxon>Bacillati</taxon>
        <taxon>Bacillota</taxon>
        <taxon>Bacilli</taxon>
        <taxon>Bacillales</taxon>
        <taxon>Paenibacillaceae</taxon>
        <taxon>Paenibacillus</taxon>
    </lineage>
</organism>
<evidence type="ECO:0000313" key="3">
    <source>
        <dbReference type="Proteomes" id="UP000234789"/>
    </source>
</evidence>
<sequence>MIRSRKPELTKRPAGPCSRRDAFFVRPARRRQRLLDRPDRGLSRAGSLVYF</sequence>
<protein>
    <submittedName>
        <fullName evidence="2">Uncharacterized protein</fullName>
    </submittedName>
</protein>
<evidence type="ECO:0000256" key="1">
    <source>
        <dbReference type="SAM" id="MobiDB-lite"/>
    </source>
</evidence>
<dbReference type="Proteomes" id="UP000234789">
    <property type="component" value="Unassembled WGS sequence"/>
</dbReference>
<dbReference type="EMBL" id="NFEZ01000003">
    <property type="protein sequence ID" value="PLT46856.1"/>
    <property type="molecule type" value="Genomic_DNA"/>
</dbReference>
<reference evidence="2 3" key="1">
    <citation type="submission" date="2017-05" db="EMBL/GenBank/DDBJ databases">
        <title>Functional genome analysis of Paenibacillus pasadenensis strain R16: insights on endophytic life style and antifungal activity.</title>
        <authorList>
            <person name="Passera A."/>
            <person name="Marcolungo L."/>
            <person name="Casati P."/>
            <person name="Brasca M."/>
            <person name="Quaglino F."/>
            <person name="Delledonne M."/>
        </authorList>
    </citation>
    <scope>NUCLEOTIDE SEQUENCE [LARGE SCALE GENOMIC DNA]</scope>
    <source>
        <strain evidence="2 3">R16</strain>
    </source>
</reference>
<gene>
    <name evidence="2" type="ORF">B8V81_1080</name>
</gene>
<name>A0A2N5N924_9BACL</name>
<accession>A0A2N5N924</accession>
<comment type="caution">
    <text evidence="2">The sequence shown here is derived from an EMBL/GenBank/DDBJ whole genome shotgun (WGS) entry which is preliminary data.</text>
</comment>
<feature type="compositionally biased region" description="Basic and acidic residues" evidence="1">
    <location>
        <begin position="1"/>
        <end position="11"/>
    </location>
</feature>